<proteinExistence type="predicted"/>
<sequence>MKYYSYFIISIFLFFSACAGVSSQTNKNFKNTENTIAIKDLTSRDHEMMDAGSQLEDALEDTIARSVFIVTREDPKYVLKYKVLNYRKGRALSKSTLEVKAALYDEGDMVGAWTVDAWVRGVKARLFQKAADEIMRHLRGDSDF</sequence>
<accession>A0A381WW97</accession>
<evidence type="ECO:0000313" key="1">
    <source>
        <dbReference type="EMBL" id="SVA56223.1"/>
    </source>
</evidence>
<dbReference type="AlphaFoldDB" id="A0A381WW97"/>
<gene>
    <name evidence="1" type="ORF">METZ01_LOCUS109077</name>
</gene>
<protein>
    <recommendedName>
        <fullName evidence="2">Penicillin-binding protein activator LpoB</fullName>
    </recommendedName>
</protein>
<evidence type="ECO:0008006" key="2">
    <source>
        <dbReference type="Google" id="ProtNLM"/>
    </source>
</evidence>
<organism evidence="1">
    <name type="scientific">marine metagenome</name>
    <dbReference type="NCBI Taxonomy" id="408172"/>
    <lineage>
        <taxon>unclassified sequences</taxon>
        <taxon>metagenomes</taxon>
        <taxon>ecological metagenomes</taxon>
    </lineage>
</organism>
<reference evidence="1" key="1">
    <citation type="submission" date="2018-05" db="EMBL/GenBank/DDBJ databases">
        <authorList>
            <person name="Lanie J.A."/>
            <person name="Ng W.-L."/>
            <person name="Kazmierczak K.M."/>
            <person name="Andrzejewski T.M."/>
            <person name="Davidsen T.M."/>
            <person name="Wayne K.J."/>
            <person name="Tettelin H."/>
            <person name="Glass J.I."/>
            <person name="Rusch D."/>
            <person name="Podicherti R."/>
            <person name="Tsui H.-C.T."/>
            <person name="Winkler M.E."/>
        </authorList>
    </citation>
    <scope>NUCLEOTIDE SEQUENCE</scope>
</reference>
<dbReference type="PROSITE" id="PS51257">
    <property type="entry name" value="PROKAR_LIPOPROTEIN"/>
    <property type="match status" value="1"/>
</dbReference>
<name>A0A381WW97_9ZZZZ</name>
<dbReference type="EMBL" id="UINC01012942">
    <property type="protein sequence ID" value="SVA56223.1"/>
    <property type="molecule type" value="Genomic_DNA"/>
</dbReference>